<dbReference type="InterPro" id="IPR029286">
    <property type="entry name" value="AUNIP"/>
</dbReference>
<feature type="region of interest" description="Disordered" evidence="1">
    <location>
        <begin position="310"/>
        <end position="379"/>
    </location>
</feature>
<organism evidence="2 3">
    <name type="scientific">Pleuronectes platessa</name>
    <name type="common">European plaice</name>
    <dbReference type="NCBI Taxonomy" id="8262"/>
    <lineage>
        <taxon>Eukaryota</taxon>
        <taxon>Metazoa</taxon>
        <taxon>Chordata</taxon>
        <taxon>Craniata</taxon>
        <taxon>Vertebrata</taxon>
        <taxon>Euteleostomi</taxon>
        <taxon>Actinopterygii</taxon>
        <taxon>Neopterygii</taxon>
        <taxon>Teleostei</taxon>
        <taxon>Neoteleostei</taxon>
        <taxon>Acanthomorphata</taxon>
        <taxon>Carangaria</taxon>
        <taxon>Pleuronectiformes</taxon>
        <taxon>Pleuronectoidei</taxon>
        <taxon>Pleuronectidae</taxon>
        <taxon>Pleuronectes</taxon>
    </lineage>
</organism>
<feature type="compositionally biased region" description="Polar residues" evidence="1">
    <location>
        <begin position="129"/>
        <end position="139"/>
    </location>
</feature>
<evidence type="ECO:0000313" key="2">
    <source>
        <dbReference type="EMBL" id="CAB1449674.1"/>
    </source>
</evidence>
<evidence type="ECO:0008006" key="4">
    <source>
        <dbReference type="Google" id="ProtNLM"/>
    </source>
</evidence>
<dbReference type="GO" id="GO:0007051">
    <property type="term" value="P:spindle organization"/>
    <property type="evidence" value="ECO:0007669"/>
    <property type="project" value="TreeGrafter"/>
</dbReference>
<dbReference type="PANTHER" id="PTHR14526">
    <property type="entry name" value="AURORA KINASE A AND NINEIN-INTERACTING PROTEIN"/>
    <property type="match status" value="1"/>
</dbReference>
<evidence type="ECO:0000256" key="1">
    <source>
        <dbReference type="SAM" id="MobiDB-lite"/>
    </source>
</evidence>
<feature type="region of interest" description="Disordered" evidence="1">
    <location>
        <begin position="96"/>
        <end position="229"/>
    </location>
</feature>
<comment type="caution">
    <text evidence="2">The sequence shown here is derived from an EMBL/GenBank/DDBJ whole genome shotgun (WGS) entry which is preliminary data.</text>
</comment>
<evidence type="ECO:0000313" key="3">
    <source>
        <dbReference type="Proteomes" id="UP001153269"/>
    </source>
</evidence>
<protein>
    <recommendedName>
        <fullName evidence="4">Aurora kinase A and ninein-interacting protein</fullName>
    </recommendedName>
</protein>
<dbReference type="GO" id="GO:0005813">
    <property type="term" value="C:centrosome"/>
    <property type="evidence" value="ECO:0007669"/>
    <property type="project" value="TreeGrafter"/>
</dbReference>
<accession>A0A9N7VGS7</accession>
<sequence length="448" mass="50701">MDTRLCNGDWKLKTSTCHVQSFHSLSTMKTSRPALQTTAQEECGVWLDTVQLKGKAKQKRLTRRPISKLLNPFAKGSGYSLAVALNFTQTKMEMPKTKQSSISAFFTRQPRVPDEKSTSDEPNMDPVQFFSSASISTAPVVSGTKRKRGTHLENAEPGVDQGWESENVTEPQATLWLEQDETPPKNSNCQSEEEHPEELNPPQSKRRFPDTSSLPEDSQPLPQAWSQDPLLTYSQYSDSESNLTNRANTTAEKVNDCFLNSLQSDDDFGFRMDLKGKTSTQKSLKYLYSSQLEDEKENSRYLFSKSPCKRSTFSQIDPVSNNERTEPKTPSPQKHIKDRLWNKAEDDEGGISQFKWTKPSSAPFKKPARKQQSREADEDSLAMLFTQDSEGFRVIAHRGLQVRSPLKDPSNFSTGVVRTSSYKSVVEEDEEDEMLFTQDSQGLRVIKH</sequence>
<reference evidence="2" key="1">
    <citation type="submission" date="2020-03" db="EMBL/GenBank/DDBJ databases">
        <authorList>
            <person name="Weist P."/>
        </authorList>
    </citation>
    <scope>NUCLEOTIDE SEQUENCE</scope>
</reference>
<dbReference type="AlphaFoldDB" id="A0A9N7VGS7"/>
<feature type="compositionally biased region" description="Polar residues" evidence="1">
    <location>
        <begin position="210"/>
        <end position="226"/>
    </location>
</feature>
<dbReference type="PANTHER" id="PTHR14526:SF2">
    <property type="entry name" value="AURORA KINASE A AND NINEIN-INTERACTING PROTEIN"/>
    <property type="match status" value="1"/>
</dbReference>
<dbReference type="Proteomes" id="UP001153269">
    <property type="component" value="Unassembled WGS sequence"/>
</dbReference>
<proteinExistence type="predicted"/>
<name>A0A9N7VGS7_PLEPL</name>
<feature type="compositionally biased region" description="Polar residues" evidence="1">
    <location>
        <begin position="96"/>
        <end position="106"/>
    </location>
</feature>
<keyword evidence="3" id="KW-1185">Reference proteome</keyword>
<dbReference type="EMBL" id="CADEAL010004024">
    <property type="protein sequence ID" value="CAB1449674.1"/>
    <property type="molecule type" value="Genomic_DNA"/>
</dbReference>
<feature type="compositionally biased region" description="Polar residues" evidence="1">
    <location>
        <begin position="310"/>
        <end position="322"/>
    </location>
</feature>
<dbReference type="Pfam" id="PF15334">
    <property type="entry name" value="AIB"/>
    <property type="match status" value="1"/>
</dbReference>
<gene>
    <name evidence="2" type="ORF">PLEPLA_LOCUS37359</name>
</gene>
<dbReference type="GO" id="GO:0000922">
    <property type="term" value="C:spindle pole"/>
    <property type="evidence" value="ECO:0007669"/>
    <property type="project" value="TreeGrafter"/>
</dbReference>